<evidence type="ECO:0000256" key="2">
    <source>
        <dbReference type="ARBA" id="ARBA00010423"/>
    </source>
</evidence>
<evidence type="ECO:0000313" key="13">
    <source>
        <dbReference type="Proteomes" id="UP001500074"/>
    </source>
</evidence>
<accession>A0ABP9R9K8</accession>
<evidence type="ECO:0000256" key="9">
    <source>
        <dbReference type="SAM" id="Phobius"/>
    </source>
</evidence>
<feature type="compositionally biased region" description="Basic and acidic residues" evidence="8">
    <location>
        <begin position="38"/>
        <end position="60"/>
    </location>
</feature>
<evidence type="ECO:0000256" key="1">
    <source>
        <dbReference type="ARBA" id="ARBA00004377"/>
    </source>
</evidence>
<dbReference type="Pfam" id="PF05957">
    <property type="entry name" value="DUF883"/>
    <property type="match status" value="1"/>
</dbReference>
<feature type="domain" description="DUF883" evidence="10">
    <location>
        <begin position="17"/>
        <end position="63"/>
    </location>
</feature>
<feature type="transmembrane region" description="Helical" evidence="9">
    <location>
        <begin position="93"/>
        <end position="111"/>
    </location>
</feature>
<evidence type="ECO:0000259" key="10">
    <source>
        <dbReference type="Pfam" id="PF05957"/>
    </source>
</evidence>
<comment type="similarity">
    <text evidence="2">Belongs to the ElaB/YgaM/YqjD family.</text>
</comment>
<dbReference type="InterPro" id="IPR043605">
    <property type="entry name" value="DUF883_C"/>
</dbReference>
<keyword evidence="13" id="KW-1185">Reference proteome</keyword>
<dbReference type="EMBL" id="BAABKI010000013">
    <property type="protein sequence ID" value="GAA5173555.1"/>
    <property type="molecule type" value="Genomic_DNA"/>
</dbReference>
<keyword evidence="5 9" id="KW-0812">Transmembrane</keyword>
<keyword evidence="4" id="KW-0997">Cell inner membrane</keyword>
<evidence type="ECO:0000256" key="6">
    <source>
        <dbReference type="ARBA" id="ARBA00022989"/>
    </source>
</evidence>
<keyword evidence="6 9" id="KW-1133">Transmembrane helix</keyword>
<keyword evidence="3" id="KW-1003">Cell membrane</keyword>
<dbReference type="PANTHER" id="PTHR35893">
    <property type="entry name" value="INNER MEMBRANE PROTEIN-RELATED"/>
    <property type="match status" value="1"/>
</dbReference>
<evidence type="ECO:0000256" key="7">
    <source>
        <dbReference type="ARBA" id="ARBA00023136"/>
    </source>
</evidence>
<dbReference type="Proteomes" id="UP001500074">
    <property type="component" value="Unassembled WGS sequence"/>
</dbReference>
<evidence type="ECO:0000256" key="8">
    <source>
        <dbReference type="SAM" id="MobiDB-lite"/>
    </source>
</evidence>
<feature type="region of interest" description="Disordered" evidence="8">
    <location>
        <begin position="37"/>
        <end position="60"/>
    </location>
</feature>
<dbReference type="Pfam" id="PF19029">
    <property type="entry name" value="DUF883_C"/>
    <property type="match status" value="1"/>
</dbReference>
<dbReference type="RefSeq" id="WP_201448174.1">
    <property type="nucleotide sequence ID" value="NZ_BAABKI010000013.1"/>
</dbReference>
<comment type="subcellular location">
    <subcellularLocation>
        <location evidence="1">Cell inner membrane</location>
        <topology evidence="1">Single-pass membrane protein</topology>
    </subcellularLocation>
</comment>
<evidence type="ECO:0000256" key="4">
    <source>
        <dbReference type="ARBA" id="ARBA00022519"/>
    </source>
</evidence>
<evidence type="ECO:0000256" key="3">
    <source>
        <dbReference type="ARBA" id="ARBA00022475"/>
    </source>
</evidence>
<feature type="domain" description="DUF883" evidence="11">
    <location>
        <begin position="85"/>
        <end position="113"/>
    </location>
</feature>
<keyword evidence="7 9" id="KW-0472">Membrane</keyword>
<evidence type="ECO:0000256" key="5">
    <source>
        <dbReference type="ARBA" id="ARBA00022692"/>
    </source>
</evidence>
<evidence type="ECO:0000259" key="11">
    <source>
        <dbReference type="Pfam" id="PF19029"/>
    </source>
</evidence>
<proteinExistence type="inferred from homology"/>
<organism evidence="12 13">
    <name type="scientific">Modicisalibacter zincidurans</name>
    <dbReference type="NCBI Taxonomy" id="1178777"/>
    <lineage>
        <taxon>Bacteria</taxon>
        <taxon>Pseudomonadati</taxon>
        <taxon>Pseudomonadota</taxon>
        <taxon>Gammaproteobacteria</taxon>
        <taxon>Oceanospirillales</taxon>
        <taxon>Halomonadaceae</taxon>
        <taxon>Modicisalibacter</taxon>
    </lineage>
</organism>
<sequence length="113" mass="12689">MAMFPIGQHDNNTSTAQLKEDLRQLSHTVEELINATAEDSRSNVKEMRDRAQRSLKETRGRLEARGEKLYHDTRDGVLDSADLCDRYVHENPWTSIGVGTAVGVVIGLLLGRR</sequence>
<evidence type="ECO:0000313" key="12">
    <source>
        <dbReference type="EMBL" id="GAA5173555.1"/>
    </source>
</evidence>
<comment type="caution">
    <text evidence="12">The sequence shown here is derived from an EMBL/GenBank/DDBJ whole genome shotgun (WGS) entry which is preliminary data.</text>
</comment>
<dbReference type="InterPro" id="IPR043604">
    <property type="entry name" value="DUF883_N"/>
</dbReference>
<protein>
    <submittedName>
        <fullName evidence="12">YqjD family protein</fullName>
    </submittedName>
</protein>
<name>A0ABP9R9K8_9GAMM</name>
<reference evidence="13" key="1">
    <citation type="journal article" date="2019" name="Int. J. Syst. Evol. Microbiol.">
        <title>The Global Catalogue of Microorganisms (GCM) 10K type strain sequencing project: providing services to taxonomists for standard genome sequencing and annotation.</title>
        <authorList>
            <consortium name="The Broad Institute Genomics Platform"/>
            <consortium name="The Broad Institute Genome Sequencing Center for Infectious Disease"/>
            <person name="Wu L."/>
            <person name="Ma J."/>
        </authorList>
    </citation>
    <scope>NUCLEOTIDE SEQUENCE [LARGE SCALE GENOMIC DNA]</scope>
    <source>
        <strain evidence="13">JCM 18472</strain>
    </source>
</reference>
<gene>
    <name evidence="12" type="ORF">GCM10023342_12450</name>
</gene>
<dbReference type="InterPro" id="IPR010279">
    <property type="entry name" value="YqjD/ElaB"/>
</dbReference>
<dbReference type="PANTHER" id="PTHR35893:SF3">
    <property type="entry name" value="INNER MEMBRANE PROTEIN"/>
    <property type="match status" value="1"/>
</dbReference>